<protein>
    <submittedName>
        <fullName evidence="1">Uncharacterized protein</fullName>
    </submittedName>
</protein>
<name>A0A3M9X325_9HYPH</name>
<organism evidence="1 2">
    <name type="scientific">Mesorhizobium japonicum</name>
    <dbReference type="NCBI Taxonomy" id="2066070"/>
    <lineage>
        <taxon>Bacteria</taxon>
        <taxon>Pseudomonadati</taxon>
        <taxon>Pseudomonadota</taxon>
        <taxon>Alphaproteobacteria</taxon>
        <taxon>Hyphomicrobiales</taxon>
        <taxon>Phyllobacteriaceae</taxon>
        <taxon>Mesorhizobium</taxon>
    </lineage>
</organism>
<reference evidence="1 2" key="1">
    <citation type="journal article" date="2018" name="Mol. Plant Microbe Interact.">
        <title>Taxonomically Different Co-Microsymbionts of a Relict Legume, Oxytropis popoviana, Have Complementary Sets of Symbiotic Genes and Together Increase the Efficiency of Plant Nodulation.</title>
        <authorList>
            <person name="Safronova V."/>
            <person name="Belimov A."/>
            <person name="Sazanova A."/>
            <person name="Chirak E."/>
            <person name="Verkhozina A."/>
            <person name="Kuznetsova I."/>
            <person name="Andronov E."/>
            <person name="Puhalsky J."/>
            <person name="Tikhonovich I."/>
        </authorList>
    </citation>
    <scope>NUCLEOTIDE SEQUENCE [LARGE SCALE GENOMIC DNA]</scope>
    <source>
        <strain evidence="1 2">Opo-235</strain>
    </source>
</reference>
<proteinExistence type="predicted"/>
<comment type="caution">
    <text evidence="1">The sequence shown here is derived from an EMBL/GenBank/DDBJ whole genome shotgun (WGS) entry which is preliminary data.</text>
</comment>
<sequence length="79" mass="8898">MKTAKAPDGLPKEIGLVSLLAGLHEQFGCQSNRAIDEARFRYRPLRSQVGNDFRQQEIPIAKLLGLSQWHIGPENQKTQ</sequence>
<dbReference type="AlphaFoldDB" id="A0A3M9X325"/>
<dbReference type="Proteomes" id="UP000275436">
    <property type="component" value="Unassembled WGS sequence"/>
</dbReference>
<gene>
    <name evidence="1" type="ORF">DNR46_29060</name>
</gene>
<evidence type="ECO:0000313" key="2">
    <source>
        <dbReference type="Proteomes" id="UP000275436"/>
    </source>
</evidence>
<accession>A0A3M9X325</accession>
<evidence type="ECO:0000313" key="1">
    <source>
        <dbReference type="EMBL" id="RNJ42434.1"/>
    </source>
</evidence>
<dbReference type="EMBL" id="QKOD01000011">
    <property type="protein sequence ID" value="RNJ42434.1"/>
    <property type="molecule type" value="Genomic_DNA"/>
</dbReference>